<organism evidence="1">
    <name type="scientific">marine sediment metagenome</name>
    <dbReference type="NCBI Taxonomy" id="412755"/>
    <lineage>
        <taxon>unclassified sequences</taxon>
        <taxon>metagenomes</taxon>
        <taxon>ecological metagenomes</taxon>
    </lineage>
</organism>
<comment type="caution">
    <text evidence="1">The sequence shown here is derived from an EMBL/GenBank/DDBJ whole genome shotgun (WGS) entry which is preliminary data.</text>
</comment>
<reference evidence="1" key="1">
    <citation type="journal article" date="2015" name="Nature">
        <title>Complex archaea that bridge the gap between prokaryotes and eukaryotes.</title>
        <authorList>
            <person name="Spang A."/>
            <person name="Saw J.H."/>
            <person name="Jorgensen S.L."/>
            <person name="Zaremba-Niedzwiedzka K."/>
            <person name="Martijn J."/>
            <person name="Lind A.E."/>
            <person name="van Eijk R."/>
            <person name="Schleper C."/>
            <person name="Guy L."/>
            <person name="Ettema T.J."/>
        </authorList>
    </citation>
    <scope>NUCLEOTIDE SEQUENCE</scope>
</reference>
<dbReference type="EMBL" id="LAZR01050703">
    <property type="protein sequence ID" value="KKK86758.1"/>
    <property type="molecule type" value="Genomic_DNA"/>
</dbReference>
<proteinExistence type="predicted"/>
<accession>A0A0F8YZA6</accession>
<evidence type="ECO:0000313" key="1">
    <source>
        <dbReference type="EMBL" id="KKK86758.1"/>
    </source>
</evidence>
<protein>
    <submittedName>
        <fullName evidence="1">Uncharacterized protein</fullName>
    </submittedName>
</protein>
<gene>
    <name evidence="1" type="ORF">LCGC14_2760030</name>
</gene>
<dbReference type="AlphaFoldDB" id="A0A0F8YZA6"/>
<name>A0A0F8YZA6_9ZZZZ</name>
<sequence>MSQLSTISWDVFVDAGYIAHVDVIIDIDGDGVRDDALVFEYDKVQTPSDQLIVDMNFQRDAWVNTFDDKGIVNDDAIAWLSSGLSGGLNSPGFINGLLSLWKSGIATDIDGSTVVIDGSTVILGFEIEIDSWIIQSDDTKNPISTIRNIQINGMPVEVSLQPLDSLEFNVETEFAIDIVPNIYTITTTVDLR</sequence>